<evidence type="ECO:0000256" key="1">
    <source>
        <dbReference type="ARBA" id="ARBA00022737"/>
    </source>
</evidence>
<dbReference type="EMBL" id="BRXW01000242">
    <property type="protein sequence ID" value="GMI16047.1"/>
    <property type="molecule type" value="Genomic_DNA"/>
</dbReference>
<keyword evidence="1" id="KW-0677">Repeat</keyword>
<feature type="region of interest" description="Disordered" evidence="4">
    <location>
        <begin position="274"/>
        <end position="301"/>
    </location>
</feature>
<name>A0A9W7FPN9_9STRA</name>
<dbReference type="PANTHER" id="PTHR23236:SF119">
    <property type="entry name" value="NUCLEAR RNA-BINDING PROTEIN SART-3"/>
    <property type="match status" value="1"/>
</dbReference>
<feature type="domain" description="RRM" evidence="5">
    <location>
        <begin position="73"/>
        <end position="155"/>
    </location>
</feature>
<dbReference type="InterPro" id="IPR000504">
    <property type="entry name" value="RRM_dom"/>
</dbReference>
<dbReference type="Proteomes" id="UP001165122">
    <property type="component" value="Unassembled WGS sequence"/>
</dbReference>
<accession>A0A9W7FPN9</accession>
<dbReference type="PANTHER" id="PTHR23236">
    <property type="entry name" value="EUKARYOTIC TRANSLATION INITIATION FACTOR 4B/4H"/>
    <property type="match status" value="1"/>
</dbReference>
<evidence type="ECO:0000256" key="2">
    <source>
        <dbReference type="ARBA" id="ARBA00022884"/>
    </source>
</evidence>
<feature type="region of interest" description="Disordered" evidence="4">
    <location>
        <begin position="1"/>
        <end position="74"/>
    </location>
</feature>
<evidence type="ECO:0000313" key="7">
    <source>
        <dbReference type="Proteomes" id="UP001165122"/>
    </source>
</evidence>
<feature type="compositionally biased region" description="Basic residues" evidence="4">
    <location>
        <begin position="37"/>
        <end position="49"/>
    </location>
</feature>
<comment type="caution">
    <text evidence="6">The sequence shown here is derived from an EMBL/GenBank/DDBJ whole genome shotgun (WGS) entry which is preliminary data.</text>
</comment>
<proteinExistence type="predicted"/>
<evidence type="ECO:0000313" key="6">
    <source>
        <dbReference type="EMBL" id="GMI16047.1"/>
    </source>
</evidence>
<feature type="compositionally biased region" description="Low complexity" evidence="4">
    <location>
        <begin position="15"/>
        <end position="33"/>
    </location>
</feature>
<dbReference type="SMART" id="SM00360">
    <property type="entry name" value="RRM"/>
    <property type="match status" value="2"/>
</dbReference>
<keyword evidence="2 3" id="KW-0694">RNA-binding</keyword>
<dbReference type="SUPFAM" id="SSF54928">
    <property type="entry name" value="RNA-binding domain, RBD"/>
    <property type="match status" value="2"/>
</dbReference>
<evidence type="ECO:0000256" key="4">
    <source>
        <dbReference type="SAM" id="MobiDB-lite"/>
    </source>
</evidence>
<feature type="domain" description="RRM" evidence="5">
    <location>
        <begin position="172"/>
        <end position="254"/>
    </location>
</feature>
<dbReference type="InterPro" id="IPR012677">
    <property type="entry name" value="Nucleotide-bd_a/b_plait_sf"/>
</dbReference>
<dbReference type="OrthoDB" id="439808at2759"/>
<reference evidence="7" key="1">
    <citation type="journal article" date="2023" name="Commun. Biol.">
        <title>Genome analysis of Parmales, the sister group of diatoms, reveals the evolutionary specialization of diatoms from phago-mixotrophs to photoautotrophs.</title>
        <authorList>
            <person name="Ban H."/>
            <person name="Sato S."/>
            <person name="Yoshikawa S."/>
            <person name="Yamada K."/>
            <person name="Nakamura Y."/>
            <person name="Ichinomiya M."/>
            <person name="Sato N."/>
            <person name="Blanc-Mathieu R."/>
            <person name="Endo H."/>
            <person name="Kuwata A."/>
            <person name="Ogata H."/>
        </authorList>
    </citation>
    <scope>NUCLEOTIDE SEQUENCE [LARGE SCALE GENOMIC DNA]</scope>
    <source>
        <strain evidence="7">NIES 3700</strain>
    </source>
</reference>
<evidence type="ECO:0000256" key="3">
    <source>
        <dbReference type="PROSITE-ProRule" id="PRU00176"/>
    </source>
</evidence>
<evidence type="ECO:0000259" key="5">
    <source>
        <dbReference type="PROSITE" id="PS50102"/>
    </source>
</evidence>
<dbReference type="GO" id="GO:0003723">
    <property type="term" value="F:RNA binding"/>
    <property type="evidence" value="ECO:0007669"/>
    <property type="project" value="UniProtKB-UniRule"/>
</dbReference>
<organism evidence="6 7">
    <name type="scientific">Triparma laevis f. longispina</name>
    <dbReference type="NCBI Taxonomy" id="1714387"/>
    <lineage>
        <taxon>Eukaryota</taxon>
        <taxon>Sar</taxon>
        <taxon>Stramenopiles</taxon>
        <taxon>Ochrophyta</taxon>
        <taxon>Bolidophyceae</taxon>
        <taxon>Parmales</taxon>
        <taxon>Triparmaceae</taxon>
        <taxon>Triparma</taxon>
    </lineage>
</organism>
<gene>
    <name evidence="6" type="ORF">TrLO_g1421</name>
</gene>
<dbReference type="PROSITE" id="PS50102">
    <property type="entry name" value="RRM"/>
    <property type="match status" value="2"/>
</dbReference>
<dbReference type="AlphaFoldDB" id="A0A9W7FPN9"/>
<sequence>MSNTSKPLDQPFIDSSQLSTSSEVVSVDVGVDEGAAKAKKVRKRKRKKKDMSEEETSAPILSPTSPPPPAPGNTLFIEGLPYTLPPSTLTKFFKDAGFTLLEQRLPTWQDNPNRLRGFGHVVFESEDQAKKAIKELNGKQLPGHSRYITLKTANLPKAETQRPVRSQPEGCTSIHIRNLPYTITEDDVEKVFSEFGKITPNGIRLPLNLQNQPKGFGYVTYLSSSSALAAANKASKPYGVVVNGRPVFVDFDEKGLTGVKDSFRTKEGKVWNREMKNERREFGKEGKDGRGKEGKEKKAKT</sequence>
<protein>
    <recommendedName>
        <fullName evidence="5">RRM domain-containing protein</fullName>
    </recommendedName>
</protein>
<keyword evidence="7" id="KW-1185">Reference proteome</keyword>
<dbReference type="Gene3D" id="3.30.70.330">
    <property type="match status" value="2"/>
</dbReference>
<dbReference type="InterPro" id="IPR035979">
    <property type="entry name" value="RBD_domain_sf"/>
</dbReference>
<dbReference type="Pfam" id="PF00076">
    <property type="entry name" value="RRM_1"/>
    <property type="match status" value="2"/>
</dbReference>